<protein>
    <submittedName>
        <fullName evidence="2">BLUF domain-containing protein</fullName>
    </submittedName>
</protein>
<dbReference type="Proteomes" id="UP001315278">
    <property type="component" value="Unassembled WGS sequence"/>
</dbReference>
<dbReference type="RefSeq" id="WP_212395639.1">
    <property type="nucleotide sequence ID" value="NZ_JAFCJH010000012.1"/>
</dbReference>
<comment type="caution">
    <text evidence="2">The sequence shown here is derived from an EMBL/GenBank/DDBJ whole genome shotgun (WGS) entry which is preliminary data.</text>
</comment>
<dbReference type="InterPro" id="IPR007024">
    <property type="entry name" value="BLUF_domain"/>
</dbReference>
<dbReference type="Gene3D" id="3.30.70.100">
    <property type="match status" value="1"/>
</dbReference>
<dbReference type="EMBL" id="JAFCJH010000012">
    <property type="protein sequence ID" value="MBR0796642.1"/>
    <property type="molecule type" value="Genomic_DNA"/>
</dbReference>
<evidence type="ECO:0000313" key="3">
    <source>
        <dbReference type="Proteomes" id="UP001315278"/>
    </source>
</evidence>
<keyword evidence="3" id="KW-1185">Reference proteome</keyword>
<proteinExistence type="predicted"/>
<organism evidence="2 3">
    <name type="scientific">Bradyrhizobium jicamae</name>
    <dbReference type="NCBI Taxonomy" id="280332"/>
    <lineage>
        <taxon>Bacteria</taxon>
        <taxon>Pseudomonadati</taxon>
        <taxon>Pseudomonadota</taxon>
        <taxon>Alphaproteobacteria</taxon>
        <taxon>Hyphomicrobiales</taxon>
        <taxon>Nitrobacteraceae</taxon>
        <taxon>Bradyrhizobium</taxon>
    </lineage>
</organism>
<reference evidence="3" key="1">
    <citation type="journal article" date="2021" name="ISME J.">
        <title>Evolutionary origin and ecological implication of a unique nif island in free-living Bradyrhizobium lineages.</title>
        <authorList>
            <person name="Tao J."/>
        </authorList>
    </citation>
    <scope>NUCLEOTIDE SEQUENCE [LARGE SCALE GENOMIC DNA]</scope>
    <source>
        <strain evidence="3">SZCCT0434</strain>
    </source>
</reference>
<accession>A0ABS5FIP6</accession>
<dbReference type="PROSITE" id="PS50925">
    <property type="entry name" value="BLUF"/>
    <property type="match status" value="1"/>
</dbReference>
<sequence>MLATWLYVSTSTLGQNADDEIASIWSIARVRNPELGLTGVLLFSGLHFAQFLEGSDAELKRMKTSICRDKRHTGLLTLQTHPTEQRRYARWALAYAGRATAIDRVLSDALRGHDGRELLDYMDRFVADIC</sequence>
<feature type="domain" description="BLUF" evidence="1">
    <location>
        <begin position="2"/>
        <end position="94"/>
    </location>
</feature>
<dbReference type="SMART" id="SM01034">
    <property type="entry name" value="BLUF"/>
    <property type="match status" value="1"/>
</dbReference>
<dbReference type="InterPro" id="IPR036046">
    <property type="entry name" value="Acylphosphatase-like_dom_sf"/>
</dbReference>
<name>A0ABS5FIP6_9BRAD</name>
<evidence type="ECO:0000259" key="1">
    <source>
        <dbReference type="PROSITE" id="PS50925"/>
    </source>
</evidence>
<evidence type="ECO:0000313" key="2">
    <source>
        <dbReference type="EMBL" id="MBR0796642.1"/>
    </source>
</evidence>
<gene>
    <name evidence="2" type="ORF">JQ615_14700</name>
</gene>
<dbReference type="Pfam" id="PF04940">
    <property type="entry name" value="BLUF"/>
    <property type="match status" value="1"/>
</dbReference>
<dbReference type="SUPFAM" id="SSF54975">
    <property type="entry name" value="Acylphosphatase/BLUF domain-like"/>
    <property type="match status" value="1"/>
</dbReference>